<dbReference type="Pfam" id="PF00528">
    <property type="entry name" value="BPD_transp_1"/>
    <property type="match status" value="1"/>
</dbReference>
<organism evidence="9 10">
    <name type="scientific">Streptomyces griseorubiginosus</name>
    <dbReference type="NCBI Taxonomy" id="67304"/>
    <lineage>
        <taxon>Bacteria</taxon>
        <taxon>Bacillati</taxon>
        <taxon>Actinomycetota</taxon>
        <taxon>Actinomycetes</taxon>
        <taxon>Kitasatosporales</taxon>
        <taxon>Streptomycetaceae</taxon>
        <taxon>Streptomyces</taxon>
    </lineage>
</organism>
<keyword evidence="2 7" id="KW-0813">Transport</keyword>
<feature type="transmembrane region" description="Helical" evidence="7">
    <location>
        <begin position="169"/>
        <end position="193"/>
    </location>
</feature>
<evidence type="ECO:0000256" key="3">
    <source>
        <dbReference type="ARBA" id="ARBA00022475"/>
    </source>
</evidence>
<dbReference type="PANTHER" id="PTHR30193:SF41">
    <property type="entry name" value="DIACETYLCHITOBIOSE UPTAKE SYSTEM PERMEASE PROTEIN NGCF"/>
    <property type="match status" value="1"/>
</dbReference>
<evidence type="ECO:0000256" key="7">
    <source>
        <dbReference type="RuleBase" id="RU363032"/>
    </source>
</evidence>
<dbReference type="GO" id="GO:0055085">
    <property type="term" value="P:transmembrane transport"/>
    <property type="evidence" value="ECO:0007669"/>
    <property type="project" value="InterPro"/>
</dbReference>
<sequence>MTAAVPPQTRRRRRRSIAPYLFSAPAMVLYTVFTVIPVVYALGSSFYAQRRTGGGALGTRSTVFVWFDNYVSVFHDSQLTAGLRHLALYGVIAVPLTLGLALLFALLLDAPGVKLRRFGRTAIFIPYAVPGVVAALMWGFMYLAGTSPFSYVTRSLGWGDIPFLGPNGIYGSLANISVWGGTGFNMLVIYTALRSIPHELIEAARLDGANEIQIALRVKVPLVGPALLLTAIFALLGTLQLYGEPLMLKPLTNTISNTWVPLMSIYQDAFALDDLHDAAAASIVLALGTALVSIAVLALVRISTRRGMR</sequence>
<evidence type="ECO:0000256" key="4">
    <source>
        <dbReference type="ARBA" id="ARBA00022692"/>
    </source>
</evidence>
<dbReference type="AlphaFoldDB" id="A0A101RM41"/>
<dbReference type="Gene3D" id="1.10.3720.10">
    <property type="entry name" value="MetI-like"/>
    <property type="match status" value="1"/>
</dbReference>
<feature type="transmembrane region" description="Helical" evidence="7">
    <location>
        <begin position="222"/>
        <end position="242"/>
    </location>
</feature>
<keyword evidence="10" id="KW-1185">Reference proteome</keyword>
<dbReference type="PANTHER" id="PTHR30193">
    <property type="entry name" value="ABC TRANSPORTER PERMEASE PROTEIN"/>
    <property type="match status" value="1"/>
</dbReference>
<evidence type="ECO:0000256" key="1">
    <source>
        <dbReference type="ARBA" id="ARBA00004651"/>
    </source>
</evidence>
<dbReference type="CDD" id="cd06261">
    <property type="entry name" value="TM_PBP2"/>
    <property type="match status" value="1"/>
</dbReference>
<proteinExistence type="inferred from homology"/>
<comment type="similarity">
    <text evidence="7">Belongs to the binding-protein-dependent transport system permease family.</text>
</comment>
<dbReference type="InterPro" id="IPR035906">
    <property type="entry name" value="MetI-like_sf"/>
</dbReference>
<dbReference type="GO" id="GO:0005886">
    <property type="term" value="C:plasma membrane"/>
    <property type="evidence" value="ECO:0007669"/>
    <property type="project" value="UniProtKB-SubCell"/>
</dbReference>
<feature type="transmembrane region" description="Helical" evidence="7">
    <location>
        <begin position="278"/>
        <end position="300"/>
    </location>
</feature>
<gene>
    <name evidence="9" type="ORF">AQJ54_42845</name>
</gene>
<name>A0A101RM41_9ACTN</name>
<evidence type="ECO:0000256" key="2">
    <source>
        <dbReference type="ARBA" id="ARBA00022448"/>
    </source>
</evidence>
<reference evidence="9 10" key="1">
    <citation type="submission" date="2015-10" db="EMBL/GenBank/DDBJ databases">
        <title>Draft genome sequence of Streptomyces griseorubiginosus DSM 40469, type strain for the species Streptomyces griseorubiginosus.</title>
        <authorList>
            <person name="Ruckert C."/>
            <person name="Winkler A."/>
            <person name="Kalinowski J."/>
            <person name="Kampfer P."/>
            <person name="Glaeser S."/>
        </authorList>
    </citation>
    <scope>NUCLEOTIDE SEQUENCE [LARGE SCALE GENOMIC DNA]</scope>
    <source>
        <strain evidence="9 10">DSM 40469</strain>
    </source>
</reference>
<dbReference type="PROSITE" id="PS50928">
    <property type="entry name" value="ABC_TM1"/>
    <property type="match status" value="1"/>
</dbReference>
<keyword evidence="5 7" id="KW-1133">Transmembrane helix</keyword>
<keyword evidence="3" id="KW-1003">Cell membrane</keyword>
<feature type="domain" description="ABC transmembrane type-1" evidence="8">
    <location>
        <begin position="83"/>
        <end position="296"/>
    </location>
</feature>
<keyword evidence="4 7" id="KW-0812">Transmembrane</keyword>
<evidence type="ECO:0000313" key="10">
    <source>
        <dbReference type="Proteomes" id="UP000054375"/>
    </source>
</evidence>
<dbReference type="InterPro" id="IPR051393">
    <property type="entry name" value="ABC_transporter_permease"/>
</dbReference>
<comment type="caution">
    <text evidence="9">The sequence shown here is derived from an EMBL/GenBank/DDBJ whole genome shotgun (WGS) entry which is preliminary data.</text>
</comment>
<evidence type="ECO:0000259" key="8">
    <source>
        <dbReference type="PROSITE" id="PS50928"/>
    </source>
</evidence>
<evidence type="ECO:0000256" key="6">
    <source>
        <dbReference type="ARBA" id="ARBA00023136"/>
    </source>
</evidence>
<accession>A0A101RM41</accession>
<feature type="transmembrane region" description="Helical" evidence="7">
    <location>
        <begin position="122"/>
        <end position="144"/>
    </location>
</feature>
<feature type="transmembrane region" description="Helical" evidence="7">
    <location>
        <begin position="20"/>
        <end position="42"/>
    </location>
</feature>
<protein>
    <submittedName>
        <fullName evidence="9">ABC transporter permease</fullName>
    </submittedName>
</protein>
<comment type="subcellular location">
    <subcellularLocation>
        <location evidence="1 7">Cell membrane</location>
        <topology evidence="1 7">Multi-pass membrane protein</topology>
    </subcellularLocation>
</comment>
<dbReference type="EMBL" id="LMWV01000052">
    <property type="protein sequence ID" value="KUN58137.1"/>
    <property type="molecule type" value="Genomic_DNA"/>
</dbReference>
<dbReference type="InterPro" id="IPR000515">
    <property type="entry name" value="MetI-like"/>
</dbReference>
<evidence type="ECO:0000256" key="5">
    <source>
        <dbReference type="ARBA" id="ARBA00022989"/>
    </source>
</evidence>
<dbReference type="SUPFAM" id="SSF161098">
    <property type="entry name" value="MetI-like"/>
    <property type="match status" value="1"/>
</dbReference>
<dbReference type="Proteomes" id="UP000054375">
    <property type="component" value="Unassembled WGS sequence"/>
</dbReference>
<feature type="transmembrane region" description="Helical" evidence="7">
    <location>
        <begin position="86"/>
        <end position="110"/>
    </location>
</feature>
<keyword evidence="6 7" id="KW-0472">Membrane</keyword>
<evidence type="ECO:0000313" key="9">
    <source>
        <dbReference type="EMBL" id="KUN58137.1"/>
    </source>
</evidence>